<sequence>QVKENQPILLAQCQEVAQNASLMIAQNETVDPEHGRITTRQAQLFSMASTSLDTHWQMNFQY</sequence>
<dbReference type="EMBL" id="LAJX01000286">
    <property type="protein sequence ID" value="KJV05156.1"/>
    <property type="molecule type" value="Genomic_DNA"/>
</dbReference>
<feature type="non-terminal residue" evidence="1">
    <location>
        <position position="1"/>
    </location>
</feature>
<reference evidence="2" key="1">
    <citation type="submission" date="2015-03" db="EMBL/GenBank/DDBJ databases">
        <title>Draft genome sequence of a novel methanotroph (Sn10-6) isolated from flooded ricefield rhizosphere in India.</title>
        <authorList>
            <person name="Pandit P.S."/>
            <person name="Pore S.D."/>
            <person name="Arora P."/>
            <person name="Kapse N.G."/>
            <person name="Dhakephalkar P.K."/>
            <person name="Rahalkar M.C."/>
        </authorList>
    </citation>
    <scope>NUCLEOTIDE SEQUENCE [LARGE SCALE GENOMIC DNA]</scope>
    <source>
        <strain evidence="2">Sn10-6</strain>
    </source>
</reference>
<dbReference type="RefSeq" id="WP_045780617.1">
    <property type="nucleotide sequence ID" value="NZ_LAJX01000286.1"/>
</dbReference>
<protein>
    <submittedName>
        <fullName evidence="1">Uncharacterized protein</fullName>
    </submittedName>
</protein>
<dbReference type="AlphaFoldDB" id="A0A0F3IEI1"/>
<dbReference type="Proteomes" id="UP000033684">
    <property type="component" value="Unassembled WGS sequence"/>
</dbReference>
<evidence type="ECO:0000313" key="1">
    <source>
        <dbReference type="EMBL" id="KJV05156.1"/>
    </source>
</evidence>
<organism evidence="1 2">
    <name type="scientific">Methylocucumis oryzae</name>
    <dbReference type="NCBI Taxonomy" id="1632867"/>
    <lineage>
        <taxon>Bacteria</taxon>
        <taxon>Pseudomonadati</taxon>
        <taxon>Pseudomonadota</taxon>
        <taxon>Gammaproteobacteria</taxon>
        <taxon>Methylococcales</taxon>
        <taxon>Methylococcaceae</taxon>
        <taxon>Methylocucumis</taxon>
    </lineage>
</organism>
<proteinExistence type="predicted"/>
<keyword evidence="2" id="KW-1185">Reference proteome</keyword>
<gene>
    <name evidence="1" type="ORF">VZ94_20245</name>
</gene>
<accession>A0A0F3IEI1</accession>
<comment type="caution">
    <text evidence="1">The sequence shown here is derived from an EMBL/GenBank/DDBJ whole genome shotgun (WGS) entry which is preliminary data.</text>
</comment>
<reference evidence="1 2" key="2">
    <citation type="journal article" date="2016" name="Microb. Ecol.">
        <title>Genome Characteristics of a Novel Type I Methanotroph (Sn10-6) Isolated from a Flooded Indian Rice Field.</title>
        <authorList>
            <person name="Rahalkar M.C."/>
            <person name="Pandit P.S."/>
            <person name="Dhakephalkar P.K."/>
            <person name="Pore S."/>
            <person name="Arora P."/>
            <person name="Kapse N."/>
        </authorList>
    </citation>
    <scope>NUCLEOTIDE SEQUENCE [LARGE SCALE GENOMIC DNA]</scope>
    <source>
        <strain evidence="1 2">Sn10-6</strain>
    </source>
</reference>
<name>A0A0F3IEI1_9GAMM</name>
<evidence type="ECO:0000313" key="2">
    <source>
        <dbReference type="Proteomes" id="UP000033684"/>
    </source>
</evidence>